<evidence type="ECO:0000256" key="3">
    <source>
        <dbReference type="ARBA" id="ARBA00022723"/>
    </source>
</evidence>
<feature type="binding site" description="in other chain" evidence="8">
    <location>
        <begin position="13"/>
        <end position="16"/>
    </location>
    <ligand>
        <name>IMP</name>
        <dbReference type="ChEBI" id="CHEBI:58053"/>
        <note>ligand shared between dimeric partners</note>
    </ligand>
</feature>
<dbReference type="InterPro" id="IPR042109">
    <property type="entry name" value="Adenylosuccinate_synth_dom1"/>
</dbReference>
<feature type="binding site" description="in other chain" evidence="8">
    <location>
        <position position="238"/>
    </location>
    <ligand>
        <name>IMP</name>
        <dbReference type="ChEBI" id="CHEBI:58053"/>
        <note>ligand shared between dimeric partners</note>
    </ligand>
</feature>
<comment type="cofactor">
    <cofactor evidence="8">
        <name>Mg(2+)</name>
        <dbReference type="ChEBI" id="CHEBI:18420"/>
    </cofactor>
    <text evidence="8">Binds 1 Mg(2+) ion per subunit.</text>
</comment>
<dbReference type="PROSITE" id="PS01266">
    <property type="entry name" value="ADENYLOSUCCIN_SYN_1"/>
    <property type="match status" value="1"/>
</dbReference>
<evidence type="ECO:0000256" key="1">
    <source>
        <dbReference type="ARBA" id="ARBA00011738"/>
    </source>
</evidence>
<accession>A0A5M3X285</accession>
<comment type="caution">
    <text evidence="11">The sequence shown here is derived from an EMBL/GenBank/DDBJ whole genome shotgun (WGS) entry which is preliminary data.</text>
</comment>
<comment type="function">
    <text evidence="8">Plays an important role in the de novo pathway of purine nucleotide biosynthesis. Catalyzes the first committed step in the biosynthesis of AMP from IMP.</text>
</comment>
<dbReference type="Proteomes" id="UP000331127">
    <property type="component" value="Unassembled WGS sequence"/>
</dbReference>
<dbReference type="PANTHER" id="PTHR11846:SF0">
    <property type="entry name" value="ADENYLOSUCCINATE SYNTHETASE"/>
    <property type="match status" value="1"/>
</dbReference>
<feature type="binding site" evidence="8">
    <location>
        <position position="142"/>
    </location>
    <ligand>
        <name>IMP</name>
        <dbReference type="ChEBI" id="CHEBI:58053"/>
        <note>ligand shared between dimeric partners</note>
    </ligand>
</feature>
<feature type="binding site" description="in other chain" evidence="8">
    <location>
        <position position="128"/>
    </location>
    <ligand>
        <name>IMP</name>
        <dbReference type="ChEBI" id="CHEBI:58053"/>
        <note>ligand shared between dimeric partners</note>
    </ligand>
</feature>
<dbReference type="NCBIfam" id="NF002223">
    <property type="entry name" value="PRK01117.1"/>
    <property type="match status" value="1"/>
</dbReference>
<keyword evidence="5 8" id="KW-0658">Purine biosynthesis</keyword>
<dbReference type="EMBL" id="BLAE01000055">
    <property type="protein sequence ID" value="GES14189.1"/>
    <property type="molecule type" value="Genomic_DNA"/>
</dbReference>
<feature type="binding site" evidence="8">
    <location>
        <position position="304"/>
    </location>
    <ligand>
        <name>GTP</name>
        <dbReference type="ChEBI" id="CHEBI:37565"/>
    </ligand>
</feature>
<dbReference type="GO" id="GO:0046040">
    <property type="term" value="P:IMP metabolic process"/>
    <property type="evidence" value="ECO:0007669"/>
    <property type="project" value="TreeGrafter"/>
</dbReference>
<evidence type="ECO:0000256" key="4">
    <source>
        <dbReference type="ARBA" id="ARBA00022741"/>
    </source>
</evidence>
<comment type="subunit">
    <text evidence="1 8">Homodimer.</text>
</comment>
<evidence type="ECO:0000256" key="8">
    <source>
        <dbReference type="HAMAP-Rule" id="MF_00011"/>
    </source>
</evidence>
<dbReference type="Gene3D" id="1.10.300.10">
    <property type="entry name" value="Adenylosuccinate Synthetase, subunit A, domain 2"/>
    <property type="match status" value="1"/>
</dbReference>
<evidence type="ECO:0000256" key="5">
    <source>
        <dbReference type="ARBA" id="ARBA00022755"/>
    </source>
</evidence>
<dbReference type="GO" id="GO:0004019">
    <property type="term" value="F:adenylosuccinate synthase activity"/>
    <property type="evidence" value="ECO:0007669"/>
    <property type="project" value="UniProtKB-UniRule"/>
</dbReference>
<keyword evidence="3 8" id="KW-0479">Metal-binding</keyword>
<dbReference type="InterPro" id="IPR042110">
    <property type="entry name" value="Adenylosuccinate_synth_dom2"/>
</dbReference>
<keyword evidence="6 8" id="KW-0460">Magnesium</keyword>
<evidence type="ECO:0000256" key="10">
    <source>
        <dbReference type="RuleBase" id="RU000520"/>
    </source>
</evidence>
<evidence type="ECO:0000256" key="6">
    <source>
        <dbReference type="ARBA" id="ARBA00022842"/>
    </source>
</evidence>
<dbReference type="InterPro" id="IPR001114">
    <property type="entry name" value="Adenylosuccinate_synthetase"/>
</dbReference>
<evidence type="ECO:0000313" key="11">
    <source>
        <dbReference type="EMBL" id="GES14189.1"/>
    </source>
</evidence>
<dbReference type="FunFam" id="3.90.170.10:FF:000001">
    <property type="entry name" value="Adenylosuccinate synthetase"/>
    <property type="match status" value="1"/>
</dbReference>
<comment type="catalytic activity">
    <reaction evidence="8 10">
        <text>IMP + L-aspartate + GTP = N(6)-(1,2-dicarboxyethyl)-AMP + GDP + phosphate + 2 H(+)</text>
        <dbReference type="Rhea" id="RHEA:15753"/>
        <dbReference type="ChEBI" id="CHEBI:15378"/>
        <dbReference type="ChEBI" id="CHEBI:29991"/>
        <dbReference type="ChEBI" id="CHEBI:37565"/>
        <dbReference type="ChEBI" id="CHEBI:43474"/>
        <dbReference type="ChEBI" id="CHEBI:57567"/>
        <dbReference type="ChEBI" id="CHEBI:58053"/>
        <dbReference type="ChEBI" id="CHEBI:58189"/>
        <dbReference type="EC" id="6.3.4.4"/>
    </reaction>
</comment>
<dbReference type="InterPro" id="IPR042111">
    <property type="entry name" value="Adenylosuccinate_synth_dom3"/>
</dbReference>
<dbReference type="GO" id="GO:0005525">
    <property type="term" value="F:GTP binding"/>
    <property type="evidence" value="ECO:0007669"/>
    <property type="project" value="UniProtKB-UniRule"/>
</dbReference>
<name>A0A5M3X285_9ACTN</name>
<dbReference type="UniPathway" id="UPA00075">
    <property type="reaction ID" value="UER00335"/>
</dbReference>
<dbReference type="CDD" id="cd03108">
    <property type="entry name" value="AdSS"/>
    <property type="match status" value="1"/>
</dbReference>
<dbReference type="HAMAP" id="MF_00011">
    <property type="entry name" value="Adenylosucc_synth"/>
    <property type="match status" value="1"/>
</dbReference>
<dbReference type="PROSITE" id="PS00513">
    <property type="entry name" value="ADENYLOSUCCIN_SYN_2"/>
    <property type="match status" value="1"/>
</dbReference>
<keyword evidence="12" id="KW-1185">Reference proteome</keyword>
<dbReference type="InterPro" id="IPR027417">
    <property type="entry name" value="P-loop_NTPase"/>
</dbReference>
<feature type="active site" description="Proton donor" evidence="8">
    <location>
        <position position="41"/>
    </location>
</feature>
<evidence type="ECO:0000313" key="12">
    <source>
        <dbReference type="Proteomes" id="UP000331127"/>
    </source>
</evidence>
<feature type="binding site" evidence="8">
    <location>
        <position position="40"/>
    </location>
    <ligand>
        <name>Mg(2+)</name>
        <dbReference type="ChEBI" id="CHEBI:18420"/>
    </ligand>
</feature>
<gene>
    <name evidence="11" type="primary">purA_2</name>
    <name evidence="8" type="synonym">purA</name>
    <name evidence="11" type="ORF">Amac_077860</name>
</gene>
<protein>
    <recommendedName>
        <fullName evidence="8 10">Adenylosuccinate synthetase</fullName>
        <shortName evidence="8">AMPSase</shortName>
        <shortName evidence="8">AdSS</shortName>
        <ecNumber evidence="8 10">6.3.4.4</ecNumber>
    </recommendedName>
    <alternativeName>
        <fullName evidence="8">IMP--aspartate ligase</fullName>
    </alternativeName>
</protein>
<dbReference type="GO" id="GO:0000287">
    <property type="term" value="F:magnesium ion binding"/>
    <property type="evidence" value="ECO:0007669"/>
    <property type="project" value="UniProtKB-UniRule"/>
</dbReference>
<feature type="active site" evidence="9">
    <location>
        <position position="139"/>
    </location>
</feature>
<feature type="binding site" description="in other chain" evidence="8">
    <location>
        <begin position="38"/>
        <end position="41"/>
    </location>
    <ligand>
        <name>IMP</name>
        <dbReference type="ChEBI" id="CHEBI:58053"/>
        <note>ligand shared between dimeric partners</note>
    </ligand>
</feature>
<keyword evidence="4 8" id="KW-0547">Nucleotide-binding</keyword>
<dbReference type="SMART" id="SM00788">
    <property type="entry name" value="Adenylsucc_synt"/>
    <property type="match status" value="1"/>
</dbReference>
<keyword evidence="2 8" id="KW-0436">Ligase</keyword>
<dbReference type="AlphaFoldDB" id="A0A5M3X285"/>
<evidence type="ECO:0000256" key="7">
    <source>
        <dbReference type="ARBA" id="ARBA00023134"/>
    </source>
</evidence>
<dbReference type="OrthoDB" id="9807553at2"/>
<proteinExistence type="inferred from homology"/>
<dbReference type="InterPro" id="IPR033128">
    <property type="entry name" value="Adenylosuccin_syn_Lys_AS"/>
</dbReference>
<dbReference type="SUPFAM" id="SSF52540">
    <property type="entry name" value="P-loop containing nucleoside triphosphate hydrolases"/>
    <property type="match status" value="1"/>
</dbReference>
<sequence>MPAVVLVGAQWGDEGKGKATDLLGGEVDYVVRYQGGNNAGHTVVIGDQKYALHLLPTGVLSPEVIPVIGNGVVIDPGVLLGEIDGLAQRGINCDRLLISASAHLIMPHHKALDKVTERYLGKAKIGTTGRGIGPAYSDKINRMGIRVQDLLDPGILQKKIEGALHDKNQILTKIYNRRGLDPAAVLEEYLGYAERLRPHIADTSLVLCKALDEGKFVLLEGGQGTLLDIDHGTYPFVTSSSPTSGGACAGSGIPPTRLTRVIGILKAYTTRVGSGPFPTELLDDQGEWLRKTGHEYGTTTGRNRRCGWFDAVIARYATRINGVTDFFLTKLDVLSGLERIPVCVGYDVDGTRHDEIPTTQTEFHHATPVYEELPGWQEDISSAKTFDDLPPNAQSYVRALEEMSGAPISAIGVGPGRDQTLQIRSLV</sequence>
<dbReference type="Pfam" id="PF00709">
    <property type="entry name" value="Adenylsucc_synt"/>
    <property type="match status" value="1"/>
</dbReference>
<comment type="similarity">
    <text evidence="8 10">Belongs to the adenylosuccinate synthetase family.</text>
</comment>
<dbReference type="InterPro" id="IPR018220">
    <property type="entry name" value="Adenylosuccin_syn_GTP-bd"/>
</dbReference>
<comment type="subcellular location">
    <subcellularLocation>
        <location evidence="8">Cytoplasm</location>
    </subcellularLocation>
</comment>
<comment type="pathway">
    <text evidence="8 10">Purine metabolism; AMP biosynthesis via de novo pathway; AMP from IMP: step 1/2.</text>
</comment>
<keyword evidence="8" id="KW-0963">Cytoplasm</keyword>
<feature type="binding site" evidence="8">
    <location>
        <begin position="40"/>
        <end position="42"/>
    </location>
    <ligand>
        <name>GTP</name>
        <dbReference type="ChEBI" id="CHEBI:37565"/>
    </ligand>
</feature>
<dbReference type="FunFam" id="1.10.300.10:FF:000001">
    <property type="entry name" value="Adenylosuccinate synthetase"/>
    <property type="match status" value="1"/>
</dbReference>
<dbReference type="GO" id="GO:0044208">
    <property type="term" value="P:'de novo' AMP biosynthetic process"/>
    <property type="evidence" value="ECO:0007669"/>
    <property type="project" value="UniProtKB-UniRule"/>
</dbReference>
<dbReference type="NCBIfam" id="TIGR00184">
    <property type="entry name" value="purA"/>
    <property type="match status" value="1"/>
</dbReference>
<organism evidence="11 12">
    <name type="scientific">Acrocarpospora macrocephala</name>
    <dbReference type="NCBI Taxonomy" id="150177"/>
    <lineage>
        <taxon>Bacteria</taxon>
        <taxon>Bacillati</taxon>
        <taxon>Actinomycetota</taxon>
        <taxon>Actinomycetes</taxon>
        <taxon>Streptosporangiales</taxon>
        <taxon>Streptosporangiaceae</taxon>
        <taxon>Acrocarpospora</taxon>
    </lineage>
</organism>
<feature type="active site" description="Proton acceptor" evidence="8">
    <location>
        <position position="13"/>
    </location>
</feature>
<feature type="binding site" evidence="8">
    <location>
        <begin position="412"/>
        <end position="414"/>
    </location>
    <ligand>
        <name>GTP</name>
        <dbReference type="ChEBI" id="CHEBI:37565"/>
    </ligand>
</feature>
<dbReference type="Gene3D" id="3.90.170.10">
    <property type="entry name" value="Adenylosuccinate Synthetase, subunit A, domain 3"/>
    <property type="match status" value="1"/>
</dbReference>
<reference evidence="11 12" key="1">
    <citation type="submission" date="2019-10" db="EMBL/GenBank/DDBJ databases">
        <title>Whole genome shotgun sequence of Acrocarpospora macrocephala NBRC 16266.</title>
        <authorList>
            <person name="Ichikawa N."/>
            <person name="Kimura A."/>
            <person name="Kitahashi Y."/>
            <person name="Komaki H."/>
            <person name="Oguchi A."/>
        </authorList>
    </citation>
    <scope>NUCLEOTIDE SEQUENCE [LARGE SCALE GENOMIC DNA]</scope>
    <source>
        <strain evidence="11 12">NBRC 16266</strain>
    </source>
</reference>
<evidence type="ECO:0000256" key="2">
    <source>
        <dbReference type="ARBA" id="ARBA00022598"/>
    </source>
</evidence>
<feature type="binding site" evidence="8">
    <location>
        <begin position="12"/>
        <end position="18"/>
    </location>
    <ligand>
        <name>GTP</name>
        <dbReference type="ChEBI" id="CHEBI:37565"/>
    </ligand>
</feature>
<feature type="binding site" evidence="8">
    <location>
        <begin position="298"/>
        <end position="304"/>
    </location>
    <ligand>
        <name>substrate</name>
    </ligand>
</feature>
<dbReference type="GO" id="GO:0005737">
    <property type="term" value="C:cytoplasm"/>
    <property type="evidence" value="ECO:0007669"/>
    <property type="project" value="UniProtKB-SubCell"/>
</dbReference>
<evidence type="ECO:0000256" key="9">
    <source>
        <dbReference type="PROSITE-ProRule" id="PRU10134"/>
    </source>
</evidence>
<dbReference type="EC" id="6.3.4.4" evidence="8 10"/>
<dbReference type="Gene3D" id="3.40.440.10">
    <property type="entry name" value="Adenylosuccinate Synthetase, subunit A, domain 1"/>
    <property type="match status" value="1"/>
</dbReference>
<dbReference type="PANTHER" id="PTHR11846">
    <property type="entry name" value="ADENYLOSUCCINATE SYNTHETASE"/>
    <property type="match status" value="1"/>
</dbReference>
<feature type="binding site" description="in other chain" evidence="8">
    <location>
        <position position="223"/>
    </location>
    <ligand>
        <name>IMP</name>
        <dbReference type="ChEBI" id="CHEBI:58053"/>
        <note>ligand shared between dimeric partners</note>
    </ligand>
</feature>
<keyword evidence="7 8" id="KW-0342">GTP-binding</keyword>
<feature type="binding site" evidence="8">
    <location>
        <position position="13"/>
    </location>
    <ligand>
        <name>Mg(2+)</name>
        <dbReference type="ChEBI" id="CHEBI:18420"/>
    </ligand>
</feature>
<feature type="binding site" evidence="8">
    <location>
        <begin position="330"/>
        <end position="332"/>
    </location>
    <ligand>
        <name>GTP</name>
        <dbReference type="ChEBI" id="CHEBI:37565"/>
    </ligand>
</feature>
<dbReference type="RefSeq" id="WP_155359384.1">
    <property type="nucleotide sequence ID" value="NZ_BAAAHL010000012.1"/>
</dbReference>
<feature type="binding site" description="in other chain" evidence="8">
    <location>
        <position position="302"/>
    </location>
    <ligand>
        <name>IMP</name>
        <dbReference type="ChEBI" id="CHEBI:58053"/>
        <note>ligand shared between dimeric partners</note>
    </ligand>
</feature>